<organism evidence="2 3">
    <name type="scientific">Streptococcus oralis subsp. oralis</name>
    <dbReference type="NCBI Taxonomy" id="1891914"/>
    <lineage>
        <taxon>Bacteria</taxon>
        <taxon>Bacillati</taxon>
        <taxon>Bacillota</taxon>
        <taxon>Bacilli</taxon>
        <taxon>Lactobacillales</taxon>
        <taxon>Streptococcaceae</taxon>
        <taxon>Streptococcus</taxon>
    </lineage>
</organism>
<name>A0A7H9FDW1_STROR</name>
<protein>
    <submittedName>
        <fullName evidence="2">Uncharacterized protein</fullName>
    </submittedName>
</protein>
<evidence type="ECO:0000313" key="3">
    <source>
        <dbReference type="Proteomes" id="UP000510746"/>
    </source>
</evidence>
<dbReference type="EMBL" id="CP054135">
    <property type="protein sequence ID" value="QLL96595.1"/>
    <property type="molecule type" value="Genomic_DNA"/>
</dbReference>
<dbReference type="Proteomes" id="UP000510746">
    <property type="component" value="Chromosome"/>
</dbReference>
<feature type="transmembrane region" description="Helical" evidence="1">
    <location>
        <begin position="37"/>
        <end position="58"/>
    </location>
</feature>
<accession>A0A7H9FDW1</accession>
<reference evidence="2 3" key="1">
    <citation type="submission" date="2020-05" db="EMBL/GenBank/DDBJ databases">
        <title>A novel sialic acid binding adhesin present in multiple species contributes to the pathogenesis of Infective endocarditis.</title>
        <authorList>
            <person name="Gaytan M.O."/>
            <person name="Singh A.K."/>
            <person name="Woodiga S.A."/>
            <person name="Patel S.A."/>
            <person name="Ann S.-S."/>
            <person name="Vera Ponce de Leon A."/>
            <person name="McGrath S."/>
            <person name="Miller A."/>
            <person name="Bush J."/>
            <person name="van der Linden M."/>
            <person name="Magrini V."/>
            <person name="Wilson R.K."/>
            <person name="Kitten T."/>
            <person name="King S.J."/>
        </authorList>
    </citation>
    <scope>NUCLEOTIDE SEQUENCE [LARGE SCALE GENOMIC DNA]</scope>
    <source>
        <strain evidence="2 3">ATCC 10557</strain>
    </source>
</reference>
<dbReference type="RefSeq" id="WP_000475934.1">
    <property type="nucleotide sequence ID" value="NZ_CP054135.1"/>
</dbReference>
<keyword evidence="1" id="KW-0812">Transmembrane</keyword>
<keyword evidence="1" id="KW-0472">Membrane</keyword>
<dbReference type="AlphaFoldDB" id="A0A7H9FDW1"/>
<feature type="transmembrane region" description="Helical" evidence="1">
    <location>
        <begin position="7"/>
        <end position="25"/>
    </location>
</feature>
<evidence type="ECO:0000256" key="1">
    <source>
        <dbReference type="SAM" id="Phobius"/>
    </source>
</evidence>
<proteinExistence type="predicted"/>
<sequence>MFKNNKKYFLIFGGLILLPVILDLYNQNLGLTKEYDWLAFYGSIVGSFVTIIGIKLTLDFESEQSRRDEKISYRPILRFSSKNLDNKGDFLKSQIILRDETSLKKFQENNISLLEKYVQSSSKEGKDKLSGEIESLLAPSSKYVYVKSRFLLCISNVSSNNAILSNIMVLNGDAIAGNLNYENFYKSCLVKKESCLELDISLACALSKEEINLIEQGMPKVLPIRIEFFDLLKNKYCYAFALQIEKVNQEGAFDHYANIKIDENTIQVEPFEL</sequence>
<gene>
    <name evidence="2" type="ORF">HRJ33_05255</name>
</gene>
<evidence type="ECO:0000313" key="2">
    <source>
        <dbReference type="EMBL" id="QLL96595.1"/>
    </source>
</evidence>
<keyword evidence="1" id="KW-1133">Transmembrane helix</keyword>